<dbReference type="OrthoDB" id="9811841at2"/>
<evidence type="ECO:0000313" key="11">
    <source>
        <dbReference type="EMBL" id="AEF86569.1"/>
    </source>
</evidence>
<dbReference type="Gene3D" id="3.20.20.80">
    <property type="entry name" value="Glycosidases"/>
    <property type="match status" value="1"/>
</dbReference>
<dbReference type="NCBIfam" id="NF011080">
    <property type="entry name" value="PRK14508.1-3"/>
    <property type="match status" value="1"/>
</dbReference>
<dbReference type="InterPro" id="IPR003385">
    <property type="entry name" value="Glyco_hydro_77"/>
</dbReference>
<dbReference type="InterPro" id="IPR017853">
    <property type="entry name" value="GH"/>
</dbReference>
<dbReference type="SUPFAM" id="SSF51445">
    <property type="entry name" value="(Trans)glycosidases"/>
    <property type="match status" value="1"/>
</dbReference>
<dbReference type="NCBIfam" id="TIGR00217">
    <property type="entry name" value="malQ"/>
    <property type="match status" value="1"/>
</dbReference>
<proteinExistence type="inferred from homology"/>
<evidence type="ECO:0000256" key="4">
    <source>
        <dbReference type="ARBA" id="ARBA00020295"/>
    </source>
</evidence>
<evidence type="ECO:0000256" key="7">
    <source>
        <dbReference type="ARBA" id="ARBA00023277"/>
    </source>
</evidence>
<dbReference type="STRING" id="545694.TREPR_0223"/>
<dbReference type="EC" id="2.4.1.25" evidence="3 10"/>
<dbReference type="eggNOG" id="COG1640">
    <property type="taxonomic scope" value="Bacteria"/>
</dbReference>
<dbReference type="HOGENOM" id="CLU_014132_1_0_12"/>
<evidence type="ECO:0000256" key="9">
    <source>
        <dbReference type="ARBA" id="ARBA00031501"/>
    </source>
</evidence>
<evidence type="ECO:0000256" key="5">
    <source>
        <dbReference type="ARBA" id="ARBA00022676"/>
    </source>
</evidence>
<dbReference type="AlphaFoldDB" id="F5YLM3"/>
<dbReference type="PANTHER" id="PTHR32438">
    <property type="entry name" value="4-ALPHA-GLUCANOTRANSFERASE DPE1, CHLOROPLASTIC/AMYLOPLASTIC"/>
    <property type="match status" value="1"/>
</dbReference>
<sequence length="508" mass="57801">MSTTAVSPAVQNQRAAGILLAVSSLPSRYGIGTFGQTARQWVDFLKEAGQKYWQILPLGTTGWGDSPYQSFSAFALSSYYVDLDILRDQGLLTSEEIETLPWGQKPNRVYYAAQYFHREKVLREAFARFRENSSARGDPAFTAFQEKHAHWLKDYSLFMALKRRSKGASWLDWEDALRFRDEKTLSRFRDKLAGDIEYHSFVQYQAYTQWESLKAYANSNGVSIIGDIPIYVAMDSADTWANSDLFQLDEQRRPIRVAGCPPDPFSATGQLWGNPLYRWDLLEQSGFAWWISRLRACMALYDVTRIDHFRGFESYYSIPAADRDASGGEWVKGPGLSFINALNRELPGANIIAEDLGYLTPEVRELLRASGYPGMKILQFAFDSRESSDYMPHTFERHCVVYTGTHDNPTTLGWMKTARFEDVVLAREYLGLKDIREGHWAFIRAALSSVANLAVIPMQDYLGLGVNARMNTPSTTGGNNWRWRLQSDALDSGLAKKIERLTRIYGRT</sequence>
<dbReference type="Proteomes" id="UP000009223">
    <property type="component" value="Chromosome"/>
</dbReference>
<keyword evidence="12" id="KW-1185">Reference proteome</keyword>
<dbReference type="KEGG" id="tpi:TREPR_0223"/>
<keyword evidence="7 10" id="KW-0119">Carbohydrate metabolism</keyword>
<keyword evidence="5 10" id="KW-0328">Glycosyltransferase</keyword>
<dbReference type="RefSeq" id="WP_015706259.1">
    <property type="nucleotide sequence ID" value="NC_015578.1"/>
</dbReference>
<organism evidence="11 12">
    <name type="scientific">Treponema primitia (strain ATCC BAA-887 / DSM 12427 / ZAS-2)</name>
    <dbReference type="NCBI Taxonomy" id="545694"/>
    <lineage>
        <taxon>Bacteria</taxon>
        <taxon>Pseudomonadati</taxon>
        <taxon>Spirochaetota</taxon>
        <taxon>Spirochaetia</taxon>
        <taxon>Spirochaetales</taxon>
        <taxon>Treponemataceae</taxon>
        <taxon>Treponema</taxon>
    </lineage>
</organism>
<gene>
    <name evidence="11" type="primary">malQ</name>
    <name evidence="11" type="ordered locus">TREPR_0223</name>
</gene>
<evidence type="ECO:0000256" key="2">
    <source>
        <dbReference type="ARBA" id="ARBA00005684"/>
    </source>
</evidence>
<accession>F5YLM3</accession>
<keyword evidence="6 10" id="KW-0808">Transferase</keyword>
<comment type="similarity">
    <text evidence="2 10">Belongs to the disproportionating enzyme family.</text>
</comment>
<evidence type="ECO:0000256" key="3">
    <source>
        <dbReference type="ARBA" id="ARBA00012560"/>
    </source>
</evidence>
<comment type="catalytic activity">
    <reaction evidence="1 10">
        <text>Transfers a segment of a (1-&gt;4)-alpha-D-glucan to a new position in an acceptor, which may be glucose or a (1-&gt;4)-alpha-D-glucan.</text>
        <dbReference type="EC" id="2.4.1.25"/>
    </reaction>
</comment>
<dbReference type="EMBL" id="CP001843">
    <property type="protein sequence ID" value="AEF86569.1"/>
    <property type="molecule type" value="Genomic_DNA"/>
</dbReference>
<evidence type="ECO:0000256" key="10">
    <source>
        <dbReference type="RuleBase" id="RU361207"/>
    </source>
</evidence>
<evidence type="ECO:0000256" key="1">
    <source>
        <dbReference type="ARBA" id="ARBA00000439"/>
    </source>
</evidence>
<evidence type="ECO:0000256" key="8">
    <source>
        <dbReference type="ARBA" id="ARBA00031423"/>
    </source>
</evidence>
<evidence type="ECO:0000313" key="12">
    <source>
        <dbReference type="Proteomes" id="UP000009223"/>
    </source>
</evidence>
<dbReference type="GO" id="GO:0004134">
    <property type="term" value="F:4-alpha-glucanotransferase activity"/>
    <property type="evidence" value="ECO:0007669"/>
    <property type="project" value="UniProtKB-EC"/>
</dbReference>
<name>F5YLM3_TREPZ</name>
<reference evidence="11 12" key="2">
    <citation type="journal article" date="2011" name="ISME J.">
        <title>RNA-seq reveals cooperative metabolic interactions between two termite-gut spirochete species in co-culture.</title>
        <authorList>
            <person name="Rosenthal A.Z."/>
            <person name="Matson E.G."/>
            <person name="Eldar A."/>
            <person name="Leadbetter J.R."/>
        </authorList>
    </citation>
    <scope>NUCLEOTIDE SEQUENCE [LARGE SCALE GENOMIC DNA]</scope>
    <source>
        <strain evidence="12">ATCC BAA-887 / DSM 12427 / ZAS-2</strain>
    </source>
</reference>
<protein>
    <recommendedName>
        <fullName evidence="4 10">4-alpha-glucanotransferase</fullName>
        <ecNumber evidence="3 10">2.4.1.25</ecNumber>
    </recommendedName>
    <alternativeName>
        <fullName evidence="8 10">Amylomaltase</fullName>
    </alternativeName>
    <alternativeName>
        <fullName evidence="9 10">Disproportionating enzyme</fullName>
    </alternativeName>
</protein>
<dbReference type="Pfam" id="PF02446">
    <property type="entry name" value="Glyco_hydro_77"/>
    <property type="match status" value="1"/>
</dbReference>
<dbReference type="PANTHER" id="PTHR32438:SF5">
    <property type="entry name" value="4-ALPHA-GLUCANOTRANSFERASE DPE1, CHLOROPLASTIC_AMYLOPLASTIC"/>
    <property type="match status" value="1"/>
</dbReference>
<dbReference type="GO" id="GO:0005975">
    <property type="term" value="P:carbohydrate metabolic process"/>
    <property type="evidence" value="ECO:0007669"/>
    <property type="project" value="InterPro"/>
</dbReference>
<evidence type="ECO:0000256" key="6">
    <source>
        <dbReference type="ARBA" id="ARBA00022679"/>
    </source>
</evidence>
<reference evidence="12" key="1">
    <citation type="submission" date="2009-12" db="EMBL/GenBank/DDBJ databases">
        <title>Complete sequence of Treponema primitia strain ZAS-2.</title>
        <authorList>
            <person name="Tetu S.G."/>
            <person name="Matson E."/>
            <person name="Ren Q."/>
            <person name="Seshadri R."/>
            <person name="Elbourne L."/>
            <person name="Hassan K.A."/>
            <person name="Durkin A."/>
            <person name="Radune D."/>
            <person name="Mohamoud Y."/>
            <person name="Shay R."/>
            <person name="Jin S."/>
            <person name="Zhang X."/>
            <person name="Lucey K."/>
            <person name="Ballor N.R."/>
            <person name="Ottesen E."/>
            <person name="Rosenthal R."/>
            <person name="Allen A."/>
            <person name="Leadbetter J.R."/>
            <person name="Paulsen I.T."/>
        </authorList>
    </citation>
    <scope>NUCLEOTIDE SEQUENCE [LARGE SCALE GENOMIC DNA]</scope>
    <source>
        <strain evidence="12">ATCC BAA-887 / DSM 12427 / ZAS-2</strain>
    </source>
</reference>